<comment type="caution">
    <text evidence="5">The sequence shown here is derived from an EMBL/GenBank/DDBJ whole genome shotgun (WGS) entry which is preliminary data.</text>
</comment>
<proteinExistence type="predicted"/>
<dbReference type="PANTHER" id="PTHR12558:SF10">
    <property type="entry name" value="CELL DIVISION CYCLE PROTEIN 23 HOMOLOG"/>
    <property type="match status" value="1"/>
</dbReference>
<reference evidence="5 6" key="1">
    <citation type="submission" date="2018-05" db="EMBL/GenBank/DDBJ databases">
        <title>Genome sequencing and assembly of the regulated plant pathogen Lachnellula willkommii and related sister species for the development of diagnostic species identification markers.</title>
        <authorList>
            <person name="Giroux E."/>
            <person name="Bilodeau G."/>
        </authorList>
    </citation>
    <scope>NUCLEOTIDE SEQUENCE [LARGE SCALE GENOMIC DNA]</scope>
    <source>
        <strain evidence="5 6">CBS 268.59</strain>
    </source>
</reference>
<dbReference type="GO" id="GO:0031145">
    <property type="term" value="P:anaphase-promoting complex-dependent catabolic process"/>
    <property type="evidence" value="ECO:0007669"/>
    <property type="project" value="TreeGrafter"/>
</dbReference>
<dbReference type="PANTHER" id="PTHR12558">
    <property type="entry name" value="CELL DIVISION CYCLE 16,23,27"/>
    <property type="match status" value="1"/>
</dbReference>
<name>A0A8T9C1R5_9HELO</name>
<gene>
    <name evidence="5" type="primary">APC8</name>
    <name evidence="5" type="ORF">LSUE1_G004346</name>
</gene>
<dbReference type="AlphaFoldDB" id="A0A8T9C1R5"/>
<dbReference type="EMBL" id="QGMK01001258">
    <property type="protein sequence ID" value="TVY71352.1"/>
    <property type="molecule type" value="Genomic_DNA"/>
</dbReference>
<feature type="region of interest" description="Disordered" evidence="3">
    <location>
        <begin position="41"/>
        <end position="64"/>
    </location>
</feature>
<dbReference type="InterPro" id="IPR007192">
    <property type="entry name" value="APC8"/>
</dbReference>
<keyword evidence="1" id="KW-0677">Repeat</keyword>
<protein>
    <submittedName>
        <fullName evidence="5">Anaphase-promoting complex subunit</fullName>
    </submittedName>
</protein>
<feature type="compositionally biased region" description="Low complexity" evidence="3">
    <location>
        <begin position="119"/>
        <end position="128"/>
    </location>
</feature>
<dbReference type="Pfam" id="PF04049">
    <property type="entry name" value="ANAPC8"/>
    <property type="match status" value="1"/>
</dbReference>
<dbReference type="InterPro" id="IPR011990">
    <property type="entry name" value="TPR-like_helical_dom_sf"/>
</dbReference>
<dbReference type="OrthoDB" id="10262026at2759"/>
<keyword evidence="6" id="KW-1185">Reference proteome</keyword>
<evidence type="ECO:0000313" key="5">
    <source>
        <dbReference type="EMBL" id="TVY71352.1"/>
    </source>
</evidence>
<dbReference type="GO" id="GO:0051301">
    <property type="term" value="P:cell division"/>
    <property type="evidence" value="ECO:0007669"/>
    <property type="project" value="TreeGrafter"/>
</dbReference>
<dbReference type="Proteomes" id="UP000469558">
    <property type="component" value="Unassembled WGS sequence"/>
</dbReference>
<sequence>MALTERDIIQLRGTLQEAVVKCSERCLYQSAKWAAELLTSIPPTDDASEPEDSQMTEVPSDGLPSIVVTGNPDPEEAALEAKEINQYLLAKSFFDCREFDRCAAVFLPDTILSGVLSASSSNAPQNAATPKGKGKARAPTARSTGRVAPAVPKLSQKSIFLALYAKYMSGEKKKDEDSEMVMGPHDGGNTINKQLVVISRFLETWFNERTTEAGEVVGSQGWLEYLYGLVLAKDKNEEEAMRWLIRSTHLYPMNWGCWLEMTSLISRTED</sequence>
<keyword evidence="2" id="KW-0802">TPR repeat</keyword>
<feature type="non-terminal residue" evidence="5">
    <location>
        <position position="270"/>
    </location>
</feature>
<accession>A0A8T9C1R5</accession>
<dbReference type="Gene3D" id="1.25.40.10">
    <property type="entry name" value="Tetratricopeptide repeat domain"/>
    <property type="match status" value="1"/>
</dbReference>
<evidence type="ECO:0000256" key="2">
    <source>
        <dbReference type="ARBA" id="ARBA00022803"/>
    </source>
</evidence>
<feature type="domain" description="Cdc23" evidence="4">
    <location>
        <begin position="10"/>
        <end position="270"/>
    </location>
</feature>
<evidence type="ECO:0000313" key="6">
    <source>
        <dbReference type="Proteomes" id="UP000469558"/>
    </source>
</evidence>
<dbReference type="GO" id="GO:0005680">
    <property type="term" value="C:anaphase-promoting complex"/>
    <property type="evidence" value="ECO:0007669"/>
    <property type="project" value="InterPro"/>
</dbReference>
<dbReference type="GO" id="GO:0016567">
    <property type="term" value="P:protein ubiquitination"/>
    <property type="evidence" value="ECO:0007669"/>
    <property type="project" value="TreeGrafter"/>
</dbReference>
<feature type="region of interest" description="Disordered" evidence="3">
    <location>
        <begin position="119"/>
        <end position="148"/>
    </location>
</feature>
<organism evidence="5 6">
    <name type="scientific">Lachnellula suecica</name>
    <dbReference type="NCBI Taxonomy" id="602035"/>
    <lineage>
        <taxon>Eukaryota</taxon>
        <taxon>Fungi</taxon>
        <taxon>Dikarya</taxon>
        <taxon>Ascomycota</taxon>
        <taxon>Pezizomycotina</taxon>
        <taxon>Leotiomycetes</taxon>
        <taxon>Helotiales</taxon>
        <taxon>Lachnaceae</taxon>
        <taxon>Lachnellula</taxon>
    </lineage>
</organism>
<dbReference type="GO" id="GO:0045842">
    <property type="term" value="P:positive regulation of mitotic metaphase/anaphase transition"/>
    <property type="evidence" value="ECO:0007669"/>
    <property type="project" value="TreeGrafter"/>
</dbReference>
<evidence type="ECO:0000259" key="4">
    <source>
        <dbReference type="Pfam" id="PF04049"/>
    </source>
</evidence>
<evidence type="ECO:0000256" key="3">
    <source>
        <dbReference type="SAM" id="MobiDB-lite"/>
    </source>
</evidence>
<evidence type="ECO:0000256" key="1">
    <source>
        <dbReference type="ARBA" id="ARBA00022737"/>
    </source>
</evidence>